<evidence type="ECO:0000256" key="12">
    <source>
        <dbReference type="ARBA" id="ARBA00032165"/>
    </source>
</evidence>
<feature type="transmembrane region" description="Helical" evidence="14">
    <location>
        <begin position="645"/>
        <end position="666"/>
    </location>
</feature>
<dbReference type="GO" id="GO:0008360">
    <property type="term" value="P:regulation of cell shape"/>
    <property type="evidence" value="ECO:0007669"/>
    <property type="project" value="UniProtKB-KW"/>
</dbReference>
<feature type="domain" description="1,3-beta-glucan synthase component FKS1-like" evidence="15">
    <location>
        <begin position="318"/>
        <end position="429"/>
    </location>
</feature>
<keyword evidence="9 14" id="KW-1133">Transmembrane helix</keyword>
<keyword evidence="6" id="KW-0808">Transferase</keyword>
<evidence type="ECO:0000256" key="5">
    <source>
        <dbReference type="ARBA" id="ARBA00022676"/>
    </source>
</evidence>
<feature type="transmembrane region" description="Helical" evidence="14">
    <location>
        <begin position="754"/>
        <end position="773"/>
    </location>
</feature>
<feature type="transmembrane region" description="Helical" evidence="14">
    <location>
        <begin position="1902"/>
        <end position="1920"/>
    </location>
</feature>
<organism evidence="16">
    <name type="scientific">Zea mays</name>
    <name type="common">Maize</name>
    <dbReference type="NCBI Taxonomy" id="4577"/>
    <lineage>
        <taxon>Eukaryota</taxon>
        <taxon>Viridiplantae</taxon>
        <taxon>Streptophyta</taxon>
        <taxon>Embryophyta</taxon>
        <taxon>Tracheophyta</taxon>
        <taxon>Spermatophyta</taxon>
        <taxon>Magnoliopsida</taxon>
        <taxon>Liliopsida</taxon>
        <taxon>Poales</taxon>
        <taxon>Poaceae</taxon>
        <taxon>PACMAD clade</taxon>
        <taxon>Panicoideae</taxon>
        <taxon>Andropogonodae</taxon>
        <taxon>Andropogoneae</taxon>
        <taxon>Tripsacinae</taxon>
        <taxon>Zea</taxon>
    </lineage>
</organism>
<dbReference type="Pfam" id="PF25968">
    <property type="entry name" value="CALS1"/>
    <property type="match status" value="1"/>
</dbReference>
<dbReference type="GO" id="GO:0003843">
    <property type="term" value="F:1,3-beta-D-glucan synthase activity"/>
    <property type="evidence" value="ECO:0007669"/>
    <property type="project" value="UniProtKB-EC"/>
</dbReference>
<keyword evidence="4" id="KW-1003">Cell membrane</keyword>
<evidence type="ECO:0000256" key="1">
    <source>
        <dbReference type="ARBA" id="ARBA00004651"/>
    </source>
</evidence>
<dbReference type="InterPro" id="IPR058851">
    <property type="entry name" value="CALS1_helical"/>
</dbReference>
<dbReference type="EC" id="2.4.1.34" evidence="3"/>
<evidence type="ECO:0000256" key="3">
    <source>
        <dbReference type="ARBA" id="ARBA00012589"/>
    </source>
</evidence>
<feature type="transmembrane region" description="Helical" evidence="14">
    <location>
        <begin position="601"/>
        <end position="619"/>
    </location>
</feature>
<feature type="transmembrane region" description="Helical" evidence="14">
    <location>
        <begin position="779"/>
        <end position="798"/>
    </location>
</feature>
<feature type="transmembrane region" description="Helical" evidence="14">
    <location>
        <begin position="1826"/>
        <end position="1847"/>
    </location>
</feature>
<sequence>MEAGPSSSAAMSAARRRRDALAQTLASRRLPEGMAEAGELVPGALAPEVMPFLRAADEIEPYNPRVAFLCRKYAFKKVQTLDPSSTQRGVRQFKTYMSIKLDQDDTQVLGNDANEIQQFYKKYCASMSHISKKRNFEEMARYYQVVYALYEVLQDVTNKNIDDQVLRCADMVEENGRHFKNYKYNIIPLNFPGSSEEIMELPEIRGAIDAISDIDGLPMPDMSSIQRHEDKSIQDLIEYLSLAFGFQKSNVENQRENMVLLLANISTRTAAQEGHPLVDTVNELWKKIFGNYKSWCCYLHITSSIIISHDITEHKKQQLKLLHIGLYLLIWGEASNVRFMPECLCYIFHHMAKQLHDMVDENNFQPPQAPVEEGSFLKNVIEPIFKVLQKEAQKSRGGTAGHSAWRNYDDLNELFWSEKCFTELNWPPDLSSNFFYKGAGALSLINNATACAAKLMMTDGMIACASRQILASATSRAAMFSTRAIPFLATATCSSQTIFPFLQCGMARKPKTNFVEVRTFLHIFRSFNRMWMFFILAFQAMLIVSWSSSGSLSGITDGTVLKNVLSVFITAALLNFITVTLDIMFTVQAWGSMEWTKLVRYLLKFVVAIAWIIILPLTYSSSIKYPSGAGKILNSWIGDWYNQSVYNIAIVIYMVPDILAALFFLLPQLQNVMERSDSRVLVLLMWWIQPRLYVGRGMHGDILSILKYVFFWAVLLISKLAFSFYVEISPLIDPTKFILDQQVGNYEWHQIFPFLPRNLGVVITIWAPIVMVYFMDTQIWYAIFSTVFGGVSGALSHVGEIRTLGMLRARFKSIPEAFSQCNAIKQREQAFEHRSFFRVWNSFINSLREEDFISDREKDMLMAPSYSSNLSIIQWPPFLLASKVPAAVHMAMNSKEGDEHELIEKIKLDGDRYDAVIECYKSLMIILNSLLLDTNDQNIVNDIDKKVTYSMIKKTFLEDFEMAEIGKKSEPINDVGERKIVNALQDFMEITTRDFMKDGQSSFKDEDERNQRFMNLNMNMIKEDYWREKFVRLHLLLTMKDSAMDVPINLDARRRITFFANSLFMKMPRAPRVHDMISFSVLTPYYNEEVLYSSHDLNRKNEDGISILFYLQKIYPDEWNNFLERIGVESNNEVSIKGRMDDIRLWASYRGQTLARTVRGMMYYRRALELQCYEDMINDQGYGLADLDTAKAARSKAIADIKFTYVVSCQLYGVHKTSKDSRERGLYENILNLMLTYPALRIAYIDEKEVQLRNGKIEKQYYSVLVKGDDEEIYRIRLPGKPTEVGEGKPNNQNHAIIFTRGEALQAIDMNQDNYLEEAFKMRNLLEEFLLTHGKSEPTILGVREHIFTGSVSSLAWFMSSQETSFVTIGQRVLANPLKVRFHYGHPDVFDRLFHLTRGGISKASKIINLSEDIFAGFNSTLRRGNVTHHEYIQLGKGRDVGMNQISNFEAKVANGNGEQTLCRDIYRLGHRFDFYRMLSLYFTTVGFYFNSMVAVLTVYVFLYGRLYLVLSGLEKSILQDPNIQNIKPFENALATQSVFQLGMLLVLPMMMEIGLEKGFGRALAEFVIMQLQLASVFFTFHLGTKTHYYGRTILHGGAKYRATGRGFVVRHAKFAENYRMYSRSHFVKALELLILLVVYLAYGSSYRSSSLYLYVTVSIWFLVFCWLFAPFVFNPSCFEWHKTVDDWNDWWKWMGNRGGIGLAPEQSWEAWWVSEHDHLRNATIRSLLLEFILSLRFLIYQYGIVYHLHIVHGNKSFLVYALSWLVIAVALVSLKVVSMGREKFVTRIQLVFRILKGIVFLVLIGLLVLLFVGFDLAVSDVGASILAFIPTGWFILLVAQLCGPLFRRLIIEPLHLLCCPYGTGGACRGPCCARFRQRTGAALRKMGPWDSIQEMARMYEYTMGLLIFLPIAVLSWFPFVSEFQTRLLFNQAFSRGLQISRILAGQNGSGTKSD</sequence>
<feature type="transmembrane region" description="Helical" evidence="14">
    <location>
        <begin position="1728"/>
        <end position="1746"/>
    </location>
</feature>
<feature type="transmembrane region" description="Helical" evidence="14">
    <location>
        <begin position="1791"/>
        <end position="1814"/>
    </location>
</feature>
<reference evidence="16 17" key="1">
    <citation type="journal article" date="2018" name="Nat. Genet.">
        <title>Extensive intraspecific gene order and gene structural variations between Mo17 and other maize genomes.</title>
        <authorList>
            <person name="Sun S."/>
            <person name="Zhou Y."/>
            <person name="Chen J."/>
            <person name="Shi J."/>
            <person name="Zhao H."/>
            <person name="Zhao H."/>
            <person name="Song W."/>
            <person name="Zhang M."/>
            <person name="Cui Y."/>
            <person name="Dong X."/>
            <person name="Liu H."/>
            <person name="Ma X."/>
            <person name="Jiao Y."/>
            <person name="Wang B."/>
            <person name="Wei X."/>
            <person name="Stein J.C."/>
            <person name="Glaubitz J.C."/>
            <person name="Lu F."/>
            <person name="Yu G."/>
            <person name="Liang C."/>
            <person name="Fengler K."/>
            <person name="Li B."/>
            <person name="Rafalski A."/>
            <person name="Schnable P.S."/>
            <person name="Ware D.H."/>
            <person name="Buckler E.S."/>
            <person name="Lai J."/>
        </authorList>
    </citation>
    <scope>NUCLEOTIDE SEQUENCE [LARGE SCALE GENOMIC DNA]</scope>
    <source>
        <strain evidence="17">cv. Missouri 17</strain>
        <tissue evidence="16">Seedling</tissue>
    </source>
</reference>
<dbReference type="GO" id="GO:0005886">
    <property type="term" value="C:plasma membrane"/>
    <property type="evidence" value="ECO:0007669"/>
    <property type="project" value="UniProtKB-SubCell"/>
</dbReference>
<evidence type="ECO:0000256" key="13">
    <source>
        <dbReference type="ARBA" id="ARBA00047777"/>
    </source>
</evidence>
<evidence type="ECO:0000259" key="15">
    <source>
        <dbReference type="SMART" id="SM01205"/>
    </source>
</evidence>
<dbReference type="Proteomes" id="UP000251960">
    <property type="component" value="Chromosome 3"/>
</dbReference>
<dbReference type="GO" id="GO:0006075">
    <property type="term" value="P:(1-&gt;3)-beta-D-glucan biosynthetic process"/>
    <property type="evidence" value="ECO:0007669"/>
    <property type="project" value="InterPro"/>
</dbReference>
<evidence type="ECO:0000256" key="10">
    <source>
        <dbReference type="ARBA" id="ARBA00023136"/>
    </source>
</evidence>
<comment type="caution">
    <text evidence="16">The sequence shown here is derived from an EMBL/GenBank/DDBJ whole genome shotgun (WGS) entry which is preliminary data.</text>
</comment>
<comment type="catalytic activity">
    <reaction evidence="13">
        <text>[(1-&gt;3)-beta-D-glucosyl](n) + UDP-alpha-D-glucose = [(1-&gt;3)-beta-D-glucosyl](n+1) + UDP + H(+)</text>
        <dbReference type="Rhea" id="RHEA:21476"/>
        <dbReference type="Rhea" id="RHEA-COMP:11146"/>
        <dbReference type="Rhea" id="RHEA-COMP:14303"/>
        <dbReference type="ChEBI" id="CHEBI:15378"/>
        <dbReference type="ChEBI" id="CHEBI:37671"/>
        <dbReference type="ChEBI" id="CHEBI:58223"/>
        <dbReference type="ChEBI" id="CHEBI:58885"/>
        <dbReference type="EC" id="2.4.1.34"/>
    </reaction>
</comment>
<feature type="transmembrane region" description="Helical" evidence="14">
    <location>
        <begin position="1758"/>
        <end position="1779"/>
    </location>
</feature>
<name>A0A3L6FMS8_MAIZE</name>
<protein>
    <recommendedName>
        <fullName evidence="12">1,3-beta-glucan synthase</fullName>
        <ecNumber evidence="3">2.4.1.34</ecNumber>
    </recommendedName>
    <alternativeName>
        <fullName evidence="12">1,3-beta-glucan synthase</fullName>
    </alternativeName>
</protein>
<evidence type="ECO:0000256" key="4">
    <source>
        <dbReference type="ARBA" id="ARBA00022475"/>
    </source>
</evidence>
<comment type="subcellular location">
    <subcellularLocation>
        <location evidence="1">Cell membrane</location>
        <topology evidence="1">Multi-pass membrane protein</topology>
    </subcellularLocation>
</comment>
<dbReference type="InterPro" id="IPR026899">
    <property type="entry name" value="FKS1-like_dom1"/>
</dbReference>
<dbReference type="InterPro" id="IPR003440">
    <property type="entry name" value="Glyco_trans_48_dom"/>
</dbReference>
<dbReference type="Pfam" id="PF02364">
    <property type="entry name" value="Glucan_synthase"/>
    <property type="match status" value="1"/>
</dbReference>
<evidence type="ECO:0000256" key="14">
    <source>
        <dbReference type="SAM" id="Phobius"/>
    </source>
</evidence>
<feature type="transmembrane region" description="Helical" evidence="14">
    <location>
        <begin position="706"/>
        <end position="726"/>
    </location>
</feature>
<evidence type="ECO:0000313" key="17">
    <source>
        <dbReference type="Proteomes" id="UP000251960"/>
    </source>
</evidence>
<comment type="similarity">
    <text evidence="2">Belongs to the glycosyltransferase 48 family.</text>
</comment>
<dbReference type="GO" id="GO:0000148">
    <property type="term" value="C:1,3-beta-D-glucan synthase complex"/>
    <property type="evidence" value="ECO:0007669"/>
    <property type="project" value="InterPro"/>
</dbReference>
<dbReference type="PANTHER" id="PTHR12741:SF13">
    <property type="entry name" value="1,3-BETA-GLUCAN SYNTHASE"/>
    <property type="match status" value="1"/>
</dbReference>
<feature type="transmembrane region" description="Helical" evidence="14">
    <location>
        <begin position="1652"/>
        <end position="1674"/>
    </location>
</feature>
<evidence type="ECO:0000256" key="8">
    <source>
        <dbReference type="ARBA" id="ARBA00022960"/>
    </source>
</evidence>
<keyword evidence="11" id="KW-0961">Cell wall biogenesis/degradation</keyword>
<keyword evidence="10 14" id="KW-0472">Membrane</keyword>
<keyword evidence="7 14" id="KW-0812">Transmembrane</keyword>
<accession>A0A3L6FNB0</accession>
<dbReference type="Gene3D" id="1.25.40.270">
    <property type="entry name" value="Vacuolar protein sorting-associated protein vta1"/>
    <property type="match status" value="1"/>
</dbReference>
<dbReference type="EMBL" id="NCVQ01000004">
    <property type="protein sequence ID" value="PWZ34482.1"/>
    <property type="molecule type" value="Genomic_DNA"/>
</dbReference>
<evidence type="ECO:0000256" key="6">
    <source>
        <dbReference type="ARBA" id="ARBA00022679"/>
    </source>
</evidence>
<feature type="transmembrane region" description="Helical" evidence="14">
    <location>
        <begin position="567"/>
        <end position="589"/>
    </location>
</feature>
<evidence type="ECO:0000256" key="2">
    <source>
        <dbReference type="ARBA" id="ARBA00009040"/>
    </source>
</evidence>
<accession>A0A3L6FMS8</accession>
<dbReference type="InterPro" id="IPR023175">
    <property type="entry name" value="Vta1/CALS_N_sf"/>
</dbReference>
<keyword evidence="5" id="KW-0328">Glycosyltransferase</keyword>
<evidence type="ECO:0000256" key="11">
    <source>
        <dbReference type="ARBA" id="ARBA00023316"/>
    </source>
</evidence>
<dbReference type="PANTHER" id="PTHR12741">
    <property type="entry name" value="LYST-INTERACTING PROTEIN LIP5 DOPAMINE RESPONSIVE PROTEIN DRG-1"/>
    <property type="match status" value="1"/>
</dbReference>
<feature type="transmembrane region" description="Helical" evidence="14">
    <location>
        <begin position="530"/>
        <end position="547"/>
    </location>
</feature>
<feature type="transmembrane region" description="Helical" evidence="14">
    <location>
        <begin position="678"/>
        <end position="694"/>
    </location>
</feature>
<gene>
    <name evidence="16" type="ORF">Zm00014a_004328</name>
</gene>
<feature type="transmembrane region" description="Helical" evidence="14">
    <location>
        <begin position="1627"/>
        <end position="1646"/>
    </location>
</feature>
<evidence type="ECO:0000256" key="7">
    <source>
        <dbReference type="ARBA" id="ARBA00022692"/>
    </source>
</evidence>
<feature type="transmembrane region" description="Helical" evidence="14">
    <location>
        <begin position="1481"/>
        <end position="1503"/>
    </location>
</feature>
<dbReference type="EMBL" id="NCVQ01000004">
    <property type="protein sequence ID" value="PWZ34483.1"/>
    <property type="molecule type" value="Genomic_DNA"/>
</dbReference>
<keyword evidence="8" id="KW-0133">Cell shape</keyword>
<dbReference type="SMART" id="SM01205">
    <property type="entry name" value="FKS1_dom1"/>
    <property type="match status" value="1"/>
</dbReference>
<evidence type="ECO:0000256" key="9">
    <source>
        <dbReference type="ARBA" id="ARBA00022989"/>
    </source>
</evidence>
<evidence type="ECO:0000313" key="16">
    <source>
        <dbReference type="EMBL" id="PWZ34483.1"/>
    </source>
</evidence>
<dbReference type="Pfam" id="PF14288">
    <property type="entry name" value="FKS1_dom1"/>
    <property type="match status" value="1"/>
</dbReference>
<dbReference type="ExpressionAtlas" id="A0A3L6FMS8">
    <property type="expression patterns" value="baseline and differential"/>
</dbReference>
<proteinExistence type="inferred from homology"/>